<name>A0A835ZD64_9STRA</name>
<evidence type="ECO:0000256" key="10">
    <source>
        <dbReference type="RuleBase" id="RU000498"/>
    </source>
</evidence>
<dbReference type="InterPro" id="IPR018028">
    <property type="entry name" value="Catalase"/>
</dbReference>
<evidence type="ECO:0000256" key="3">
    <source>
        <dbReference type="ARBA" id="ARBA00022617"/>
    </source>
</evidence>
<dbReference type="FunFam" id="2.40.180.10:FF:000001">
    <property type="entry name" value="Catalase"/>
    <property type="match status" value="1"/>
</dbReference>
<dbReference type="GO" id="GO:0005777">
    <property type="term" value="C:peroxisome"/>
    <property type="evidence" value="ECO:0007669"/>
    <property type="project" value="TreeGrafter"/>
</dbReference>
<accession>A0A835ZD64</accession>
<keyword evidence="6 9" id="KW-0408">Iron</keyword>
<dbReference type="InterPro" id="IPR010582">
    <property type="entry name" value="Catalase_immune_responsive"/>
</dbReference>
<gene>
    <name evidence="14" type="ORF">JKP88DRAFT_287680</name>
    <name evidence="15" type="ORF">JKP88DRAFT_287683</name>
</gene>
<keyword evidence="2 10" id="KW-0575">Peroxidase</keyword>
<dbReference type="PRINTS" id="PR00067">
    <property type="entry name" value="CATALASE"/>
</dbReference>
<dbReference type="PROSITE" id="PS51402">
    <property type="entry name" value="CATALASE_3"/>
    <property type="match status" value="1"/>
</dbReference>
<evidence type="ECO:0000256" key="9">
    <source>
        <dbReference type="PIRSR" id="PIRSR038928-2"/>
    </source>
</evidence>
<dbReference type="InterPro" id="IPR020835">
    <property type="entry name" value="Catalase_sf"/>
</dbReference>
<feature type="active site" evidence="8">
    <location>
        <position position="143"/>
    </location>
</feature>
<comment type="catalytic activity">
    <reaction evidence="10">
        <text>2 H2O2 = O2 + 2 H2O</text>
        <dbReference type="Rhea" id="RHEA:20309"/>
        <dbReference type="ChEBI" id="CHEBI:15377"/>
        <dbReference type="ChEBI" id="CHEBI:15379"/>
        <dbReference type="ChEBI" id="CHEBI:16240"/>
        <dbReference type="EC" id="1.11.1.6"/>
    </reaction>
</comment>
<evidence type="ECO:0000313" key="14">
    <source>
        <dbReference type="EMBL" id="KAG5188134.1"/>
    </source>
</evidence>
<keyword evidence="16" id="KW-1185">Reference proteome</keyword>
<keyword evidence="7 10" id="KW-0376">Hydrogen peroxide</keyword>
<dbReference type="AlphaFoldDB" id="A0A835ZD64"/>
<dbReference type="EC" id="1.11.1.6" evidence="10"/>
<feature type="domain" description="Catalase core" evidence="13">
    <location>
        <begin position="22"/>
        <end position="407"/>
    </location>
</feature>
<dbReference type="SUPFAM" id="SSF56634">
    <property type="entry name" value="Heme-dependent catalase-like"/>
    <property type="match status" value="1"/>
</dbReference>
<dbReference type="Pfam" id="PF00199">
    <property type="entry name" value="Catalase"/>
    <property type="match status" value="1"/>
</dbReference>
<proteinExistence type="inferred from homology"/>
<keyword evidence="5 10" id="KW-0560">Oxidoreductase</keyword>
<feature type="region of interest" description="Disordered" evidence="12">
    <location>
        <begin position="1"/>
        <end position="35"/>
    </location>
</feature>
<dbReference type="GO" id="GO:0046872">
    <property type="term" value="F:metal ion binding"/>
    <property type="evidence" value="ECO:0007669"/>
    <property type="project" value="UniProtKB-KW"/>
</dbReference>
<evidence type="ECO:0000256" key="6">
    <source>
        <dbReference type="ARBA" id="ARBA00023004"/>
    </source>
</evidence>
<dbReference type="InterPro" id="IPR002226">
    <property type="entry name" value="Catalase_haem_BS"/>
</dbReference>
<evidence type="ECO:0000256" key="2">
    <source>
        <dbReference type="ARBA" id="ARBA00022559"/>
    </source>
</evidence>
<dbReference type="OrthoDB" id="6880011at2759"/>
<dbReference type="SMART" id="SM01060">
    <property type="entry name" value="Catalase"/>
    <property type="match status" value="1"/>
</dbReference>
<evidence type="ECO:0000256" key="1">
    <source>
        <dbReference type="ARBA" id="ARBA00005329"/>
    </source>
</evidence>
<evidence type="ECO:0000256" key="8">
    <source>
        <dbReference type="PIRSR" id="PIRSR038928-1"/>
    </source>
</evidence>
<evidence type="ECO:0000313" key="16">
    <source>
        <dbReference type="Proteomes" id="UP000664859"/>
    </source>
</evidence>
<dbReference type="Pfam" id="PF06628">
    <property type="entry name" value="Catalase-rel"/>
    <property type="match status" value="1"/>
</dbReference>
<dbReference type="GO" id="GO:0020037">
    <property type="term" value="F:heme binding"/>
    <property type="evidence" value="ECO:0007669"/>
    <property type="project" value="InterPro"/>
</dbReference>
<keyword evidence="3 9" id="KW-0349">Heme</keyword>
<dbReference type="EMBL" id="JAFCMP010000076">
    <property type="protein sequence ID" value="KAG5188135.1"/>
    <property type="molecule type" value="Genomic_DNA"/>
</dbReference>
<dbReference type="GO" id="GO:0042744">
    <property type="term" value="P:hydrogen peroxide catabolic process"/>
    <property type="evidence" value="ECO:0007669"/>
    <property type="project" value="UniProtKB-KW"/>
</dbReference>
<dbReference type="PANTHER" id="PTHR11465:SF9">
    <property type="entry name" value="CATALASE"/>
    <property type="match status" value="1"/>
</dbReference>
<comment type="function">
    <text evidence="11">Catalyzes the degradation of hydrogen peroxide (H(2)O(2)) generated by peroxisomal oxidases to water and oxygen, thereby protecting cells from the toxic effects of hydrogen peroxide.</text>
</comment>
<dbReference type="GO" id="GO:0004096">
    <property type="term" value="F:catalase activity"/>
    <property type="evidence" value="ECO:0007669"/>
    <property type="project" value="UniProtKB-EC"/>
</dbReference>
<dbReference type="InterPro" id="IPR011614">
    <property type="entry name" value="Catalase_core"/>
</dbReference>
<evidence type="ECO:0000256" key="7">
    <source>
        <dbReference type="ARBA" id="ARBA00023324"/>
    </source>
</evidence>
<feature type="active site" evidence="8">
    <location>
        <position position="69"/>
    </location>
</feature>
<organism evidence="14 16">
    <name type="scientific">Tribonema minus</name>
    <dbReference type="NCBI Taxonomy" id="303371"/>
    <lineage>
        <taxon>Eukaryota</taxon>
        <taxon>Sar</taxon>
        <taxon>Stramenopiles</taxon>
        <taxon>Ochrophyta</taxon>
        <taxon>PX clade</taxon>
        <taxon>Xanthophyceae</taxon>
        <taxon>Tribonematales</taxon>
        <taxon>Tribonemataceae</taxon>
        <taxon>Tribonema</taxon>
    </lineage>
</organism>
<protein>
    <recommendedName>
        <fullName evidence="10">Catalase</fullName>
        <ecNumber evidence="10">1.11.1.6</ecNumber>
    </recommendedName>
</protein>
<dbReference type="InterPro" id="IPR024711">
    <property type="entry name" value="Catalase_clade1/3"/>
</dbReference>
<dbReference type="InterPro" id="IPR024708">
    <property type="entry name" value="Catalase_AS"/>
</dbReference>
<dbReference type="GO" id="GO:0005739">
    <property type="term" value="C:mitochondrion"/>
    <property type="evidence" value="ECO:0007669"/>
    <property type="project" value="TreeGrafter"/>
</dbReference>
<dbReference type="PIRSF" id="PIRSF038928">
    <property type="entry name" value="Catalase_clade1-3"/>
    <property type="match status" value="1"/>
</dbReference>
<reference evidence="14" key="1">
    <citation type="submission" date="2021-02" db="EMBL/GenBank/DDBJ databases">
        <title>First Annotated Genome of the Yellow-green Alga Tribonema minus.</title>
        <authorList>
            <person name="Mahan K.M."/>
        </authorList>
    </citation>
    <scope>NUCLEOTIDE SEQUENCE</scope>
    <source>
        <strain evidence="14">UTEX B ZZ1240</strain>
    </source>
</reference>
<evidence type="ECO:0000256" key="12">
    <source>
        <dbReference type="SAM" id="MobiDB-lite"/>
    </source>
</evidence>
<evidence type="ECO:0000256" key="11">
    <source>
        <dbReference type="RuleBase" id="RU004142"/>
    </source>
</evidence>
<comment type="similarity">
    <text evidence="1 10">Belongs to the catalase family.</text>
</comment>
<sequence>MDPASNQMSQWAQQNKDNSPATLSAGQPVDNLTESMTVGPRGPIVLNDLVLINNLASFDRERVPERVVHAKGSGAFGYFEVTTDYLAQFCRAKMFDKVGKRTPMLARFSQVSLESGSADTVRDPRGFALKFYTEEGNWDMVGNNTPIFFISDPMLFPSLIHVNKRNPVTHLKDPNMKWDFFSLRPESVHQVTRLYHDLGTPDGWRHMDGFGSHTFKNVNSKGEAFFVKYHFRTDQGVKNLPAAKAAEIAGMDPDYATRDLFNAIAEGNCPSWTLYVQVATPEQVKQFPFNPFDVTKVWSEEDYPLKEVGRFTLNKNPTNWHMDIESAAFNPGNLVPGIEPSPDKMLQARLFSYGDTQRYRLGPNHEQLPVNRPLNFPNPNYQKDGPQRVDNQDGKPNYFPNSFNGPGEAPSAAWDVNDTASGNVARYPIDTDHYWQCKAMWDQMTPDEQDRLTTNMAESVKMAAEPIRNRWYGVLEKVDKTYASQVHQKVDQAHKEGNIVGAVTLA</sequence>
<keyword evidence="4 9" id="KW-0479">Metal-binding</keyword>
<dbReference type="Proteomes" id="UP000664859">
    <property type="component" value="Unassembled WGS sequence"/>
</dbReference>
<evidence type="ECO:0000313" key="15">
    <source>
        <dbReference type="EMBL" id="KAG5188135.1"/>
    </source>
</evidence>
<comment type="cofactor">
    <cofactor evidence="9">
        <name>heme</name>
        <dbReference type="ChEBI" id="CHEBI:30413"/>
    </cofactor>
</comment>
<evidence type="ECO:0000256" key="4">
    <source>
        <dbReference type="ARBA" id="ARBA00022723"/>
    </source>
</evidence>
<dbReference type="GO" id="GO:0042542">
    <property type="term" value="P:response to hydrogen peroxide"/>
    <property type="evidence" value="ECO:0007669"/>
    <property type="project" value="TreeGrafter"/>
</dbReference>
<feature type="binding site" description="axial binding residue" evidence="9">
    <location>
        <position position="353"/>
    </location>
    <ligand>
        <name>heme</name>
        <dbReference type="ChEBI" id="CHEBI:30413"/>
    </ligand>
    <ligandPart>
        <name>Fe</name>
        <dbReference type="ChEBI" id="CHEBI:18248"/>
    </ligandPart>
</feature>
<comment type="caution">
    <text evidence="14">The sequence shown here is derived from an EMBL/GenBank/DDBJ whole genome shotgun (WGS) entry which is preliminary data.</text>
</comment>
<evidence type="ECO:0000259" key="13">
    <source>
        <dbReference type="SMART" id="SM01060"/>
    </source>
</evidence>
<dbReference type="EMBL" id="JAFCMP010000076">
    <property type="protein sequence ID" value="KAG5188134.1"/>
    <property type="molecule type" value="Genomic_DNA"/>
</dbReference>
<dbReference type="PROSITE" id="PS00437">
    <property type="entry name" value="CATALASE_1"/>
    <property type="match status" value="1"/>
</dbReference>
<evidence type="ECO:0000256" key="5">
    <source>
        <dbReference type="ARBA" id="ARBA00023002"/>
    </source>
</evidence>
<dbReference type="PROSITE" id="PS00438">
    <property type="entry name" value="CATALASE_2"/>
    <property type="match status" value="1"/>
</dbReference>
<dbReference type="PANTHER" id="PTHR11465">
    <property type="entry name" value="CATALASE"/>
    <property type="match status" value="1"/>
</dbReference>
<dbReference type="Gene3D" id="2.40.180.10">
    <property type="entry name" value="Catalase core domain"/>
    <property type="match status" value="1"/>
</dbReference>